<keyword evidence="2" id="KW-0175">Coiled coil</keyword>
<dbReference type="SUPFAM" id="SSF56563">
    <property type="entry name" value="Major capsid protein gp5"/>
    <property type="match status" value="1"/>
</dbReference>
<dbReference type="InterPro" id="IPR024455">
    <property type="entry name" value="Phage_capsid"/>
</dbReference>
<sequence length="377" mass="40192">MEIKDLLQRHTDAVEVQINALDENVKKALEEAGFVKSVMNELEQKFARIPTDIGQHRDPVTPGQQFIDAAEVKSFLENAGAGRRIGIDVKAITSGTTSGGPLAPAQRDNVVSMPLRPLLIRDLLPVIPVSSGSVEYPRQTTRTNNAATVAEGALKPESNYAFDLVPVPIRTVAHWTLASRQILDDAPQLRATIDNELLFGLGIVEDNQLLNGAGTGTDLSGIYTNATGFAAGSLVVAAPTKLDVIAAAILQNALANIPATGIVMHPSDWVGMQMIKDAAGGYIIGNPQETLQPRLWGLPVVASQAMAPGTFLVGDFRGSATLYDRMAARVEISTEDSDNFRRNMVTLLAEERVGLAVKQPTGFTKGTFAAAITDLSS</sequence>
<organism evidence="4 5">
    <name type="scientific">Allosphingosinicella deserti</name>
    <dbReference type="NCBI Taxonomy" id="2116704"/>
    <lineage>
        <taxon>Bacteria</taxon>
        <taxon>Pseudomonadati</taxon>
        <taxon>Pseudomonadota</taxon>
        <taxon>Alphaproteobacteria</taxon>
        <taxon>Sphingomonadales</taxon>
        <taxon>Sphingomonadaceae</taxon>
        <taxon>Allosphingosinicella</taxon>
    </lineage>
</organism>
<comment type="subcellular location">
    <subcellularLocation>
        <location evidence="1">Virion</location>
    </subcellularLocation>
</comment>
<feature type="coiled-coil region" evidence="2">
    <location>
        <begin position="11"/>
        <end position="45"/>
    </location>
</feature>
<dbReference type="Gene3D" id="3.30.2400.10">
    <property type="entry name" value="Major capsid protein gp5"/>
    <property type="match status" value="1"/>
</dbReference>
<dbReference type="AlphaFoldDB" id="A0A2P7QW01"/>
<evidence type="ECO:0000256" key="2">
    <source>
        <dbReference type="SAM" id="Coils"/>
    </source>
</evidence>
<evidence type="ECO:0000313" key="4">
    <source>
        <dbReference type="EMBL" id="PSJ42151.1"/>
    </source>
</evidence>
<dbReference type="Gene3D" id="3.30.2320.10">
    <property type="entry name" value="hypothetical protein PF0899 domain"/>
    <property type="match status" value="1"/>
</dbReference>
<evidence type="ECO:0000256" key="1">
    <source>
        <dbReference type="ARBA" id="ARBA00004328"/>
    </source>
</evidence>
<protein>
    <submittedName>
        <fullName evidence="4">Phage major capsid protein</fullName>
    </submittedName>
</protein>
<feature type="domain" description="Phage capsid-like C-terminal" evidence="3">
    <location>
        <begin position="103"/>
        <end position="368"/>
    </location>
</feature>
<dbReference type="InterPro" id="IPR054612">
    <property type="entry name" value="Phage_capsid-like_C"/>
</dbReference>
<evidence type="ECO:0000259" key="3">
    <source>
        <dbReference type="Pfam" id="PF05065"/>
    </source>
</evidence>
<dbReference type="Proteomes" id="UP000241167">
    <property type="component" value="Unassembled WGS sequence"/>
</dbReference>
<comment type="caution">
    <text evidence="4">The sequence shown here is derived from an EMBL/GenBank/DDBJ whole genome shotgun (WGS) entry which is preliminary data.</text>
</comment>
<proteinExistence type="predicted"/>
<reference evidence="4 5" key="1">
    <citation type="submission" date="2018-03" db="EMBL/GenBank/DDBJ databases">
        <title>The draft genome of Sphingosinicella sp. GL-C-18.</title>
        <authorList>
            <person name="Liu L."/>
            <person name="Li L."/>
            <person name="Liang L."/>
            <person name="Zhang X."/>
            <person name="Wang T."/>
        </authorList>
    </citation>
    <scope>NUCLEOTIDE SEQUENCE [LARGE SCALE GENOMIC DNA]</scope>
    <source>
        <strain evidence="4 5">GL-C-18</strain>
    </source>
</reference>
<dbReference type="OrthoDB" id="637859at2"/>
<dbReference type="EMBL" id="PXYI01000002">
    <property type="protein sequence ID" value="PSJ42151.1"/>
    <property type="molecule type" value="Genomic_DNA"/>
</dbReference>
<dbReference type="NCBIfam" id="TIGR01554">
    <property type="entry name" value="major_cap_HK97"/>
    <property type="match status" value="1"/>
</dbReference>
<keyword evidence="5" id="KW-1185">Reference proteome</keyword>
<accession>A0A2P7QW01</accession>
<dbReference type="Pfam" id="PF05065">
    <property type="entry name" value="Phage_capsid"/>
    <property type="match status" value="1"/>
</dbReference>
<name>A0A2P7QW01_9SPHN</name>
<evidence type="ECO:0000313" key="5">
    <source>
        <dbReference type="Proteomes" id="UP000241167"/>
    </source>
</evidence>
<dbReference type="RefSeq" id="WP_106512318.1">
    <property type="nucleotide sequence ID" value="NZ_PXYI01000002.1"/>
</dbReference>
<gene>
    <name evidence="4" type="ORF">C7I55_07915</name>
</gene>